<gene>
    <name evidence="7" type="ORF">M094_1042</name>
</gene>
<evidence type="ECO:0000259" key="5">
    <source>
        <dbReference type="Pfam" id="PF04542"/>
    </source>
</evidence>
<dbReference type="InterPro" id="IPR014284">
    <property type="entry name" value="RNA_pol_sigma-70_dom"/>
</dbReference>
<dbReference type="GO" id="GO:0006352">
    <property type="term" value="P:DNA-templated transcription initiation"/>
    <property type="evidence" value="ECO:0007669"/>
    <property type="project" value="InterPro"/>
</dbReference>
<dbReference type="PATRIC" id="fig|1339349.3.peg.2233"/>
<name>A0A078RXN5_BACUN</name>
<dbReference type="GO" id="GO:0003677">
    <property type="term" value="F:DNA binding"/>
    <property type="evidence" value="ECO:0007669"/>
    <property type="project" value="InterPro"/>
</dbReference>
<dbReference type="Pfam" id="PF04542">
    <property type="entry name" value="Sigma70_r2"/>
    <property type="match status" value="1"/>
</dbReference>
<evidence type="ECO:0000256" key="4">
    <source>
        <dbReference type="ARBA" id="ARBA00023163"/>
    </source>
</evidence>
<proteinExistence type="inferred from homology"/>
<dbReference type="PANTHER" id="PTHR43133">
    <property type="entry name" value="RNA POLYMERASE ECF-TYPE SIGMA FACTO"/>
    <property type="match status" value="1"/>
</dbReference>
<dbReference type="InterPro" id="IPR036388">
    <property type="entry name" value="WH-like_DNA-bd_sf"/>
</dbReference>
<evidence type="ECO:0000256" key="3">
    <source>
        <dbReference type="ARBA" id="ARBA00023082"/>
    </source>
</evidence>
<dbReference type="AlphaFoldDB" id="A0A078RXN5"/>
<evidence type="ECO:0000313" key="8">
    <source>
        <dbReference type="Proteomes" id="UP000028013"/>
    </source>
</evidence>
<dbReference type="GO" id="GO:0016987">
    <property type="term" value="F:sigma factor activity"/>
    <property type="evidence" value="ECO:0007669"/>
    <property type="project" value="UniProtKB-KW"/>
</dbReference>
<dbReference type="Gene3D" id="1.10.1740.10">
    <property type="match status" value="1"/>
</dbReference>
<feature type="domain" description="RNA polymerase sigma factor 70 region 4 type 2" evidence="6">
    <location>
        <begin position="122"/>
        <end position="173"/>
    </location>
</feature>
<dbReference type="SUPFAM" id="SSF88659">
    <property type="entry name" value="Sigma3 and sigma4 domains of RNA polymerase sigma factors"/>
    <property type="match status" value="1"/>
</dbReference>
<evidence type="ECO:0000259" key="6">
    <source>
        <dbReference type="Pfam" id="PF08281"/>
    </source>
</evidence>
<keyword evidence="3" id="KW-0731">Sigma factor</keyword>
<accession>A0A078RXN5</accession>
<dbReference type="InterPro" id="IPR039425">
    <property type="entry name" value="RNA_pol_sigma-70-like"/>
</dbReference>
<dbReference type="GeneID" id="99749571"/>
<evidence type="ECO:0000256" key="1">
    <source>
        <dbReference type="ARBA" id="ARBA00010641"/>
    </source>
</evidence>
<dbReference type="InterPro" id="IPR013325">
    <property type="entry name" value="RNA_pol_sigma_r2"/>
</dbReference>
<dbReference type="EMBL" id="JNHN01000174">
    <property type="protein sequence ID" value="KDS50130.1"/>
    <property type="molecule type" value="Genomic_DNA"/>
</dbReference>
<evidence type="ECO:0000313" key="7">
    <source>
        <dbReference type="EMBL" id="KDS50130.1"/>
    </source>
</evidence>
<dbReference type="InterPro" id="IPR013324">
    <property type="entry name" value="RNA_pol_sigma_r3/r4-like"/>
</dbReference>
<comment type="similarity">
    <text evidence="1">Belongs to the sigma-70 factor family. ECF subfamily.</text>
</comment>
<feature type="domain" description="RNA polymerase sigma-70 region 2" evidence="5">
    <location>
        <begin position="24"/>
        <end position="85"/>
    </location>
</feature>
<dbReference type="Proteomes" id="UP000028013">
    <property type="component" value="Unassembled WGS sequence"/>
</dbReference>
<dbReference type="Gene3D" id="1.10.10.10">
    <property type="entry name" value="Winged helix-like DNA-binding domain superfamily/Winged helix DNA-binding domain"/>
    <property type="match status" value="1"/>
</dbReference>
<comment type="caution">
    <text evidence="7">The sequence shown here is derived from an EMBL/GenBank/DDBJ whole genome shotgun (WGS) entry which is preliminary data.</text>
</comment>
<reference evidence="7 8" key="1">
    <citation type="submission" date="2014-04" db="EMBL/GenBank/DDBJ databases">
        <authorList>
            <person name="Sears C."/>
            <person name="Carroll K."/>
            <person name="Sack B.R."/>
            <person name="Qadri F."/>
            <person name="Myers L.L."/>
            <person name="Chung G.-T."/>
            <person name="Escheverria P."/>
            <person name="Fraser C.M."/>
            <person name="Sadzewicz L."/>
            <person name="Shefchek K.A."/>
            <person name="Tallon L."/>
            <person name="Das S.P."/>
            <person name="Daugherty S."/>
            <person name="Mongodin E.F."/>
        </authorList>
    </citation>
    <scope>NUCLEOTIDE SEQUENCE [LARGE SCALE GENOMIC DNA]</scope>
    <source>
        <strain evidence="7 8">3978 T3 ii</strain>
    </source>
</reference>
<dbReference type="NCBIfam" id="TIGR02985">
    <property type="entry name" value="Sig70_bacteroi1"/>
    <property type="match status" value="1"/>
</dbReference>
<dbReference type="RefSeq" id="WP_005829818.1">
    <property type="nucleotide sequence ID" value="NZ_JNHN01000174.1"/>
</dbReference>
<dbReference type="InterPro" id="IPR014327">
    <property type="entry name" value="RNA_pol_sigma70_bacteroid"/>
</dbReference>
<protein>
    <submittedName>
        <fullName evidence="7">RNA polymerase sigma-70 factor, expansion 1 family protein</fullName>
    </submittedName>
</protein>
<dbReference type="PANTHER" id="PTHR43133:SF46">
    <property type="entry name" value="RNA POLYMERASE SIGMA-70 FACTOR ECF SUBFAMILY"/>
    <property type="match status" value="1"/>
</dbReference>
<keyword evidence="4" id="KW-0804">Transcription</keyword>
<dbReference type="SUPFAM" id="SSF88946">
    <property type="entry name" value="Sigma2 domain of RNA polymerase sigma factors"/>
    <property type="match status" value="1"/>
</dbReference>
<dbReference type="InterPro" id="IPR013249">
    <property type="entry name" value="RNA_pol_sigma70_r4_t2"/>
</dbReference>
<dbReference type="InterPro" id="IPR007627">
    <property type="entry name" value="RNA_pol_sigma70_r2"/>
</dbReference>
<organism evidence="7 8">
    <name type="scientific">Bacteroides uniformis str. 3978 T3 ii</name>
    <dbReference type="NCBI Taxonomy" id="1339349"/>
    <lineage>
        <taxon>Bacteria</taxon>
        <taxon>Pseudomonadati</taxon>
        <taxon>Bacteroidota</taxon>
        <taxon>Bacteroidia</taxon>
        <taxon>Bacteroidales</taxon>
        <taxon>Bacteroidaceae</taxon>
        <taxon>Bacteroides</taxon>
    </lineage>
</organism>
<keyword evidence="2" id="KW-0805">Transcription regulation</keyword>
<sequence length="193" mass="22835">MQKENDTLLVAKLREGNKFAFEALYEKYSARLYNTIVLLVYDKSLAKDITQSSFMTIWEKRSNLDTEKSFPAYLCTIARNMVYKETERRLLHNKFVENKLKTEAEAIEEDTMDMDVSIIEKQIEQLLQSLPEVSREVFQLKRAGKLSNKEIASQLDLTERAVEAHFYRTMKLLKEELRKFIMLFLSFYFLNNC</sequence>
<evidence type="ECO:0000256" key="2">
    <source>
        <dbReference type="ARBA" id="ARBA00023015"/>
    </source>
</evidence>
<dbReference type="Pfam" id="PF08281">
    <property type="entry name" value="Sigma70_r4_2"/>
    <property type="match status" value="1"/>
</dbReference>
<dbReference type="NCBIfam" id="TIGR02937">
    <property type="entry name" value="sigma70-ECF"/>
    <property type="match status" value="1"/>
</dbReference>